<protein>
    <recommendedName>
        <fullName evidence="4">DUF2188 domain-containing protein</fullName>
    </recommendedName>
</protein>
<feature type="compositionally biased region" description="Basic and acidic residues" evidence="1">
    <location>
        <begin position="30"/>
        <end position="44"/>
    </location>
</feature>
<evidence type="ECO:0000256" key="1">
    <source>
        <dbReference type="SAM" id="MobiDB-lite"/>
    </source>
</evidence>
<feature type="region of interest" description="Disordered" evidence="1">
    <location>
        <begin position="1"/>
        <end position="44"/>
    </location>
</feature>
<reference evidence="2 3" key="1">
    <citation type="submission" date="2018-01" db="EMBL/GenBank/DDBJ databases">
        <title>Arthrobacter sp. nov., from glaciers in China.</title>
        <authorList>
            <person name="Liu Q."/>
            <person name="Xin Y.-H."/>
        </authorList>
    </citation>
    <scope>NUCLEOTIDE SEQUENCE [LARGE SCALE GENOMIC DNA]</scope>
    <source>
        <strain evidence="2 3">HLT2-12-2</strain>
    </source>
</reference>
<comment type="caution">
    <text evidence="2">The sequence shown here is derived from an EMBL/GenBank/DDBJ whole genome shotgun (WGS) entry which is preliminary data.</text>
</comment>
<name>A0A2S3ZZY4_ARTGL</name>
<proteinExistence type="predicted"/>
<evidence type="ECO:0008006" key="4">
    <source>
        <dbReference type="Google" id="ProtNLM"/>
    </source>
</evidence>
<evidence type="ECO:0000313" key="2">
    <source>
        <dbReference type="EMBL" id="POH74674.1"/>
    </source>
</evidence>
<dbReference type="Pfam" id="PF09954">
    <property type="entry name" value="DUF2188"/>
    <property type="match status" value="1"/>
</dbReference>
<dbReference type="InterPro" id="IPR018691">
    <property type="entry name" value="DUF2188"/>
</dbReference>
<dbReference type="Proteomes" id="UP000237061">
    <property type="component" value="Unassembled WGS sequence"/>
</dbReference>
<feature type="compositionally biased region" description="Polar residues" evidence="1">
    <location>
        <begin position="14"/>
        <end position="29"/>
    </location>
</feature>
<dbReference type="RefSeq" id="WP_103464719.1">
    <property type="nucleotide sequence ID" value="NZ_PPXC01000003.1"/>
</dbReference>
<keyword evidence="3" id="KW-1185">Reference proteome</keyword>
<accession>A0A2S3ZZY4</accession>
<evidence type="ECO:0000313" key="3">
    <source>
        <dbReference type="Proteomes" id="UP000237061"/>
    </source>
</evidence>
<gene>
    <name evidence="2" type="ORF">CVS27_05550</name>
</gene>
<dbReference type="EMBL" id="PPXC01000003">
    <property type="protein sequence ID" value="POH74674.1"/>
    <property type="molecule type" value="Genomic_DNA"/>
</dbReference>
<sequence length="74" mass="8347">MANENVETYYENGQWKNRVQGNSRASNTAETKRVAQAEGRRMAQDRKVEHIVKKVNGTIGERNSYGNDPNPPKG</sequence>
<organism evidence="2 3">
    <name type="scientific">Arthrobacter glacialis</name>
    <dbReference type="NCBI Taxonomy" id="1664"/>
    <lineage>
        <taxon>Bacteria</taxon>
        <taxon>Bacillati</taxon>
        <taxon>Actinomycetota</taxon>
        <taxon>Actinomycetes</taxon>
        <taxon>Micrococcales</taxon>
        <taxon>Micrococcaceae</taxon>
        <taxon>Arthrobacter</taxon>
    </lineage>
</organism>
<dbReference type="AlphaFoldDB" id="A0A2S3ZZY4"/>
<feature type="region of interest" description="Disordered" evidence="1">
    <location>
        <begin position="55"/>
        <end position="74"/>
    </location>
</feature>